<comment type="caution">
    <text evidence="14">The sequence shown here is derived from an EMBL/GenBank/DDBJ whole genome shotgun (WGS) entry which is preliminary data.</text>
</comment>
<dbReference type="EMBL" id="PXWF02000001">
    <property type="protein sequence ID" value="PWF55784.1"/>
    <property type="molecule type" value="Genomic_DNA"/>
</dbReference>
<dbReference type="OrthoDB" id="9797618at2"/>
<dbReference type="CDD" id="cd16326">
    <property type="entry name" value="LolB"/>
    <property type="match status" value="1"/>
</dbReference>
<keyword evidence="7" id="KW-0653">Protein transport</keyword>
<keyword evidence="10" id="KW-0143">Chaperone</keyword>
<dbReference type="GO" id="GO:0015031">
    <property type="term" value="P:protein transport"/>
    <property type="evidence" value="ECO:0007669"/>
    <property type="project" value="UniProtKB-KW"/>
</dbReference>
<dbReference type="InterPro" id="IPR004565">
    <property type="entry name" value="OM_lipoprot_LolB"/>
</dbReference>
<dbReference type="InterPro" id="IPR029046">
    <property type="entry name" value="LolA/LolB/LppX"/>
</dbReference>
<evidence type="ECO:0000256" key="12">
    <source>
        <dbReference type="ARBA" id="ARBA00023288"/>
    </source>
</evidence>
<evidence type="ECO:0000313" key="14">
    <source>
        <dbReference type="EMBL" id="PWF55784.1"/>
    </source>
</evidence>
<evidence type="ECO:0000256" key="9">
    <source>
        <dbReference type="ARBA" id="ARBA00023139"/>
    </source>
</evidence>
<sequence>MSMTLRPRIQTLSTLACAGLLLAACATPGSYTSQAKVAPYRETIDLGGRLSVNYQKDGNPETISVKFAWAQVPGRIDLDLATPLGQTVARISVTPGSATLTQANQAPRAAADIDSLTRQTLGWSLPVAGLRDWVQGYATDASGARFAASPVRHSVTTDDGWRLRFVSWQDPDAARPVPRRIDAERSATASADALAIRIVLDPQP</sequence>
<keyword evidence="9" id="KW-0564">Palmitate</keyword>
<evidence type="ECO:0000256" key="10">
    <source>
        <dbReference type="ARBA" id="ARBA00023186"/>
    </source>
</evidence>
<evidence type="ECO:0000256" key="13">
    <source>
        <dbReference type="SAM" id="SignalP"/>
    </source>
</evidence>
<evidence type="ECO:0000256" key="3">
    <source>
        <dbReference type="ARBA" id="ARBA00011245"/>
    </source>
</evidence>
<evidence type="ECO:0000256" key="8">
    <source>
        <dbReference type="ARBA" id="ARBA00023136"/>
    </source>
</evidence>
<dbReference type="AlphaFoldDB" id="A0A2U2I7S5"/>
<keyword evidence="6 13" id="KW-0732">Signal</keyword>
<keyword evidence="11" id="KW-0998">Cell outer membrane</keyword>
<evidence type="ECO:0000256" key="11">
    <source>
        <dbReference type="ARBA" id="ARBA00023237"/>
    </source>
</evidence>
<feature type="chain" id="PRO_5015694917" description="Outer-membrane lipoprotein LolB" evidence="13">
    <location>
        <begin position="36"/>
        <end position="204"/>
    </location>
</feature>
<gene>
    <name evidence="14" type="ORF">C7C56_000110</name>
</gene>
<evidence type="ECO:0000256" key="2">
    <source>
        <dbReference type="ARBA" id="ARBA00009696"/>
    </source>
</evidence>
<evidence type="ECO:0000256" key="4">
    <source>
        <dbReference type="ARBA" id="ARBA00016202"/>
    </source>
</evidence>
<dbReference type="GO" id="GO:0009279">
    <property type="term" value="C:cell outer membrane"/>
    <property type="evidence" value="ECO:0007669"/>
    <property type="project" value="UniProtKB-SubCell"/>
</dbReference>
<keyword evidence="8" id="KW-0472">Membrane</keyword>
<keyword evidence="15" id="KW-1185">Reference proteome</keyword>
<comment type="similarity">
    <text evidence="2">Belongs to the LolB family.</text>
</comment>
<dbReference type="Proteomes" id="UP000241421">
    <property type="component" value="Unassembled WGS sequence"/>
</dbReference>
<dbReference type="Pfam" id="PF03550">
    <property type="entry name" value="LolB"/>
    <property type="match status" value="1"/>
</dbReference>
<feature type="signal peptide" evidence="13">
    <location>
        <begin position="1"/>
        <end position="35"/>
    </location>
</feature>
<comment type="subcellular location">
    <subcellularLocation>
        <location evidence="1">Cell outer membrane</location>
        <topology evidence="1">Lipid-anchor</topology>
    </subcellularLocation>
</comment>
<evidence type="ECO:0000313" key="15">
    <source>
        <dbReference type="Proteomes" id="UP000241421"/>
    </source>
</evidence>
<reference evidence="14 15" key="1">
    <citation type="submission" date="2018-04" db="EMBL/GenBank/DDBJ databases">
        <title>Massilia violaceinigra sp. nov., a novel purple-pigmented bacterium isolated from Tianshan glacier, Xinjiang, China.</title>
        <authorList>
            <person name="Wang H."/>
        </authorList>
    </citation>
    <scope>NUCLEOTIDE SEQUENCE [LARGE SCALE GENOMIC DNA]</scope>
    <source>
        <strain evidence="14 15">B448-2</strain>
    </source>
</reference>
<dbReference type="PROSITE" id="PS51257">
    <property type="entry name" value="PROKAR_LIPOPROTEIN"/>
    <property type="match status" value="1"/>
</dbReference>
<evidence type="ECO:0000256" key="7">
    <source>
        <dbReference type="ARBA" id="ARBA00022927"/>
    </source>
</evidence>
<evidence type="ECO:0000256" key="5">
    <source>
        <dbReference type="ARBA" id="ARBA00022448"/>
    </source>
</evidence>
<accession>A0A2U2I7S5</accession>
<dbReference type="SUPFAM" id="SSF89392">
    <property type="entry name" value="Prokaryotic lipoproteins and lipoprotein localization factors"/>
    <property type="match status" value="1"/>
</dbReference>
<comment type="subunit">
    <text evidence="3">Monomer.</text>
</comment>
<evidence type="ECO:0000256" key="6">
    <source>
        <dbReference type="ARBA" id="ARBA00022729"/>
    </source>
</evidence>
<name>A0A2U2I7S5_9BURK</name>
<evidence type="ECO:0000256" key="1">
    <source>
        <dbReference type="ARBA" id="ARBA00004459"/>
    </source>
</evidence>
<organism evidence="14 15">
    <name type="scientific">Massilia glaciei</name>
    <dbReference type="NCBI Taxonomy" id="1524097"/>
    <lineage>
        <taxon>Bacteria</taxon>
        <taxon>Pseudomonadati</taxon>
        <taxon>Pseudomonadota</taxon>
        <taxon>Betaproteobacteria</taxon>
        <taxon>Burkholderiales</taxon>
        <taxon>Oxalobacteraceae</taxon>
        <taxon>Telluria group</taxon>
        <taxon>Massilia</taxon>
    </lineage>
</organism>
<keyword evidence="5" id="KW-0813">Transport</keyword>
<keyword evidence="12 14" id="KW-0449">Lipoprotein</keyword>
<dbReference type="Gene3D" id="2.50.20.10">
    <property type="entry name" value="Lipoprotein localisation LolA/LolB/LppX"/>
    <property type="match status" value="1"/>
</dbReference>
<protein>
    <recommendedName>
        <fullName evidence="4">Outer-membrane lipoprotein LolB</fullName>
    </recommendedName>
</protein>
<proteinExistence type="inferred from homology"/>